<dbReference type="OrthoDB" id="7873775at2"/>
<name>A0A1I0RES8_9RHOB</name>
<proteinExistence type="predicted"/>
<dbReference type="STRING" id="364200.SAMN04488515_2566"/>
<keyword evidence="2" id="KW-1185">Reference proteome</keyword>
<dbReference type="SUPFAM" id="SSF47226">
    <property type="entry name" value="Histidine-containing phosphotransfer domain, HPT domain"/>
    <property type="match status" value="1"/>
</dbReference>
<sequence>MKHDTLFAVAPVQAGSTVTILQFRGRLALDPDPLAEIYAAQGEDVAEETVCRTLANLANRISAIQDHHRQSAFGDIPLPARRVAAIAGQIGLTEVALAATHLGNAATQADGVAIEATLSRLERCFDLAMSEVWSFRDSV</sequence>
<protein>
    <submittedName>
        <fullName evidence="1">Uncharacterized protein</fullName>
    </submittedName>
</protein>
<organism evidence="1 2">
    <name type="scientific">Cognatiyoonia koreensis</name>
    <dbReference type="NCBI Taxonomy" id="364200"/>
    <lineage>
        <taxon>Bacteria</taxon>
        <taxon>Pseudomonadati</taxon>
        <taxon>Pseudomonadota</taxon>
        <taxon>Alphaproteobacteria</taxon>
        <taxon>Rhodobacterales</taxon>
        <taxon>Paracoccaceae</taxon>
        <taxon>Cognatiyoonia</taxon>
    </lineage>
</organism>
<evidence type="ECO:0000313" key="2">
    <source>
        <dbReference type="Proteomes" id="UP000199167"/>
    </source>
</evidence>
<dbReference type="RefSeq" id="WP_089995415.1">
    <property type="nucleotide sequence ID" value="NZ_FOIZ01000002.1"/>
</dbReference>
<gene>
    <name evidence="1" type="ORF">SAMN04488515_2566</name>
</gene>
<evidence type="ECO:0000313" key="1">
    <source>
        <dbReference type="EMBL" id="SEW39190.1"/>
    </source>
</evidence>
<dbReference type="AlphaFoldDB" id="A0A1I0RES8"/>
<accession>A0A1I0RES8</accession>
<dbReference type="EMBL" id="FOIZ01000002">
    <property type="protein sequence ID" value="SEW39190.1"/>
    <property type="molecule type" value="Genomic_DNA"/>
</dbReference>
<reference evidence="1 2" key="1">
    <citation type="submission" date="2016-10" db="EMBL/GenBank/DDBJ databases">
        <authorList>
            <person name="de Groot N.N."/>
        </authorList>
    </citation>
    <scope>NUCLEOTIDE SEQUENCE [LARGE SCALE GENOMIC DNA]</scope>
    <source>
        <strain evidence="1 2">DSM 17925</strain>
    </source>
</reference>
<dbReference type="Proteomes" id="UP000199167">
    <property type="component" value="Unassembled WGS sequence"/>
</dbReference>
<dbReference type="GO" id="GO:0000160">
    <property type="term" value="P:phosphorelay signal transduction system"/>
    <property type="evidence" value="ECO:0007669"/>
    <property type="project" value="InterPro"/>
</dbReference>
<dbReference type="Gene3D" id="1.20.120.160">
    <property type="entry name" value="HPT domain"/>
    <property type="match status" value="1"/>
</dbReference>
<dbReference type="InterPro" id="IPR036641">
    <property type="entry name" value="HPT_dom_sf"/>
</dbReference>